<accession>A0ABD3SQ87</accession>
<organism evidence="3 4">
    <name type="scientific">Cyclostephanos tholiformis</name>
    <dbReference type="NCBI Taxonomy" id="382380"/>
    <lineage>
        <taxon>Eukaryota</taxon>
        <taxon>Sar</taxon>
        <taxon>Stramenopiles</taxon>
        <taxon>Ochrophyta</taxon>
        <taxon>Bacillariophyta</taxon>
        <taxon>Coscinodiscophyceae</taxon>
        <taxon>Thalassiosirophycidae</taxon>
        <taxon>Stephanodiscales</taxon>
        <taxon>Stephanodiscaceae</taxon>
        <taxon>Cyclostephanos</taxon>
    </lineage>
</organism>
<keyword evidence="4" id="KW-1185">Reference proteome</keyword>
<evidence type="ECO:0000256" key="2">
    <source>
        <dbReference type="SAM" id="SignalP"/>
    </source>
</evidence>
<dbReference type="EMBL" id="JALLPB020000021">
    <property type="protein sequence ID" value="KAL3826458.1"/>
    <property type="molecule type" value="Genomic_DNA"/>
</dbReference>
<dbReference type="Proteomes" id="UP001530377">
    <property type="component" value="Unassembled WGS sequence"/>
</dbReference>
<comment type="caution">
    <text evidence="3">The sequence shown here is derived from an EMBL/GenBank/DDBJ whole genome shotgun (WGS) entry which is preliminary data.</text>
</comment>
<evidence type="ECO:0000313" key="4">
    <source>
        <dbReference type="Proteomes" id="UP001530377"/>
    </source>
</evidence>
<protein>
    <submittedName>
        <fullName evidence="3">Uncharacterized protein</fullName>
    </submittedName>
</protein>
<keyword evidence="2" id="KW-0732">Signal</keyword>
<feature type="compositionally biased region" description="Low complexity" evidence="1">
    <location>
        <begin position="621"/>
        <end position="634"/>
    </location>
</feature>
<feature type="signal peptide" evidence="2">
    <location>
        <begin position="1"/>
        <end position="30"/>
    </location>
</feature>
<feature type="chain" id="PRO_5044765482" evidence="2">
    <location>
        <begin position="31"/>
        <end position="1282"/>
    </location>
</feature>
<evidence type="ECO:0000256" key="1">
    <source>
        <dbReference type="SAM" id="MobiDB-lite"/>
    </source>
</evidence>
<reference evidence="3 4" key="1">
    <citation type="submission" date="2024-10" db="EMBL/GenBank/DDBJ databases">
        <title>Updated reference genomes for cyclostephanoid diatoms.</title>
        <authorList>
            <person name="Roberts W.R."/>
            <person name="Alverson A.J."/>
        </authorList>
    </citation>
    <scope>NUCLEOTIDE SEQUENCE [LARGE SCALE GENOMIC DNA]</scope>
    <source>
        <strain evidence="3 4">AJA228-03</strain>
    </source>
</reference>
<feature type="compositionally biased region" description="Low complexity" evidence="1">
    <location>
        <begin position="597"/>
        <end position="610"/>
    </location>
</feature>
<feature type="region of interest" description="Disordered" evidence="1">
    <location>
        <begin position="597"/>
        <end position="634"/>
    </location>
</feature>
<proteinExistence type="predicted"/>
<evidence type="ECO:0000313" key="3">
    <source>
        <dbReference type="EMBL" id="KAL3826458.1"/>
    </source>
</evidence>
<name>A0ABD3SQ87_9STRA</name>
<sequence>MRIAMTSNTHDRTAPLLATTLLLLFTCASASKSFNSSSKKSVQGDRGNLRASSASITASALTSPAEFAYPDVMLRCCRFNSGSDHIQSWMEKNADNGYLFLDLASCCVTHFHEDVDSCMDASREIARSGPKSAGGSGFNQGGTMGLRQRRLGKSAKSSLQYYQLPQSPASDYYTYSGYGKSGKGSKPVQAEPIYIETPSQPTSMDTISPPTQIIPGEKSLEVVMGGSMAVLNLSVPPIGSDEMKTLANVYEQTILRSVSDGYEVDVYSIGGVSTGSDGSYSSIGGLDVFDRRKLQSSSSVLFNLRAIKPCPDCTQVEASIVGAQTFTDTFAALEEKTESGQLTITFCVLAGLANVGAEPCKEEITGVEGESLDMDNVIVPEDNIITPETTSPSAASLVTASPIATMPISTVAPPTLAPVTVPPSTPPPVVVTPPPVIATAPPSTAPTAGVVMPSLPPVVGTIPPVIGTPPPVVGTAPPVVGTLPPDVGTLPPGTTLPPAIGSAAPSTAPPAGLGTLPPGTTLPPVIGTAVPSTAPPAGSGTLPPGTTLPPVIGTAVPSTAPPVGLGTLPPGTTLPPVLGTVAPSTAPPAGLVISTSAPGGTLPPGTTSPPVIGTAVPSTAPPVGLGTLPPGTTLPPVLGTAAPLTTPPVGLGTLPPGMTLPPLISTAAPSTLPPAGLVISTAPPGGTLPPGTTLPPVLGTAAPSTAPPAGLVISTSAPGGTLPPGTTLPPVIGSAVPSTAPPAGLGTLPPGTTLSPLISTAAPSTLPPAGLVISTAPPGGTLPPGTTFPPVLGTAAPSTAPPAGLVNSTSAPGGTLPPGTTLPPVIGSAVPSTAPPAGLGTLPPGTTLPPVLGTAAPLTTPPVGLGTLPPGTTLPPVLGTAAPSTAPPAGLAISTAPPGGTLPPGTTLPPVIGTAAPSTAPPAGLVISTAPPGGTLPPGTTSPPTVLCPPALLPKEPPLIEGAFFDGFESGDFSLHNWTTTGDKSWVVDTTQPYEGKFSAHVRTQDLSGSGGYSELSLTVSLESTSFVQFYFYAPIAMPFESLDLMVDGQFYTGLASGGEDLVWTQGGAIIPVGVHTISWKLLRNPGGAPEDMILDLPKPPSYVGEAWLDNVKIFPTSSSFVEEWNSGDFTANPWTLSGDAAWSIEDFGGDRGKAATIDSESICEKTGLSDLNIDIITEQGGSLAFQVLPKVQAPFEVAKVLVDDVEVLTFPENSEDWLPQVIDIQPGKRKVTFQLAKNPGGFPEDAMPPLASPPHDGKFWTQLLSHQPPFLLHVVKTSLLY</sequence>
<gene>
    <name evidence="3" type="ORF">ACHAXA_011267</name>
</gene>